<reference evidence="3" key="1">
    <citation type="submission" date="2021-06" db="EMBL/GenBank/DDBJ databases">
        <authorList>
            <person name="Hodson N. C."/>
            <person name="Mongue J. A."/>
            <person name="Jaron S. K."/>
        </authorList>
    </citation>
    <scope>NUCLEOTIDE SEQUENCE</scope>
</reference>
<dbReference type="InterPro" id="IPR000726">
    <property type="entry name" value="Glyco_hydro_19_cat"/>
</dbReference>
<dbReference type="GO" id="GO:0004568">
    <property type="term" value="F:chitinase activity"/>
    <property type="evidence" value="ECO:0007669"/>
    <property type="project" value="InterPro"/>
</dbReference>
<evidence type="ECO:0000256" key="1">
    <source>
        <dbReference type="ARBA" id="ARBA00023157"/>
    </source>
</evidence>
<dbReference type="EMBL" id="CAJVCH010466168">
    <property type="protein sequence ID" value="CAG7820004.1"/>
    <property type="molecule type" value="Genomic_DNA"/>
</dbReference>
<proteinExistence type="predicted"/>
<keyword evidence="1" id="KW-1015">Disulfide bond</keyword>
<dbReference type="Proteomes" id="UP000708208">
    <property type="component" value="Unassembled WGS sequence"/>
</dbReference>
<organism evidence="3 4">
    <name type="scientific">Allacma fusca</name>
    <dbReference type="NCBI Taxonomy" id="39272"/>
    <lineage>
        <taxon>Eukaryota</taxon>
        <taxon>Metazoa</taxon>
        <taxon>Ecdysozoa</taxon>
        <taxon>Arthropoda</taxon>
        <taxon>Hexapoda</taxon>
        <taxon>Collembola</taxon>
        <taxon>Symphypleona</taxon>
        <taxon>Sminthuridae</taxon>
        <taxon>Allacma</taxon>
    </lineage>
</organism>
<dbReference type="Pfam" id="PF00182">
    <property type="entry name" value="Glyco_hydro_19"/>
    <property type="match status" value="1"/>
</dbReference>
<dbReference type="AlphaFoldDB" id="A0A8J2PP79"/>
<evidence type="ECO:0000259" key="2">
    <source>
        <dbReference type="Pfam" id="PF00182"/>
    </source>
</evidence>
<gene>
    <name evidence="3" type="ORF">AFUS01_LOCUS30414</name>
</gene>
<evidence type="ECO:0000313" key="4">
    <source>
        <dbReference type="Proteomes" id="UP000708208"/>
    </source>
</evidence>
<dbReference type="OrthoDB" id="5985073at2759"/>
<dbReference type="CDD" id="cd00325">
    <property type="entry name" value="chitinase_GH19"/>
    <property type="match status" value="1"/>
</dbReference>
<sequence>MALAQILHESGGLQCKKEKVPPHLQCGRCTGGDCSYCYTKLGRNSRRETDPPGKFYYGRGYIQISGCANYRAASHDLGFGDILVSNPDLVTRTEELCWKTAFFYWKRVVHPYPGVARGAFGCTTKAINPTLENVNHPKAIERFNIYNSVYRSFEISVPTGCSDTVRDPRSVVGQSLCPFTGMS</sequence>
<protein>
    <recommendedName>
        <fullName evidence="2">Glycoside hydrolase family 19 catalytic domain-containing protein</fullName>
    </recommendedName>
</protein>
<keyword evidence="4" id="KW-1185">Reference proteome</keyword>
<accession>A0A8J2PP79</accession>
<comment type="caution">
    <text evidence="3">The sequence shown here is derived from an EMBL/GenBank/DDBJ whole genome shotgun (WGS) entry which is preliminary data.</text>
</comment>
<evidence type="ECO:0000313" key="3">
    <source>
        <dbReference type="EMBL" id="CAG7820004.1"/>
    </source>
</evidence>
<dbReference type="GO" id="GO:0006032">
    <property type="term" value="P:chitin catabolic process"/>
    <property type="evidence" value="ECO:0007669"/>
    <property type="project" value="InterPro"/>
</dbReference>
<feature type="domain" description="Glycoside hydrolase family 19 catalytic" evidence="2">
    <location>
        <begin position="41"/>
        <end position="116"/>
    </location>
</feature>
<dbReference type="GO" id="GO:0016998">
    <property type="term" value="P:cell wall macromolecule catabolic process"/>
    <property type="evidence" value="ECO:0007669"/>
    <property type="project" value="InterPro"/>
</dbReference>
<dbReference type="PANTHER" id="PTHR22595">
    <property type="entry name" value="CHITINASE-RELATED"/>
    <property type="match status" value="1"/>
</dbReference>
<dbReference type="PANTHER" id="PTHR22595:SF79">
    <property type="entry name" value="CHITINASE 12"/>
    <property type="match status" value="1"/>
</dbReference>
<name>A0A8J2PP79_9HEXA</name>